<feature type="transmembrane region" description="Helical" evidence="8">
    <location>
        <begin position="256"/>
        <end position="279"/>
    </location>
</feature>
<dbReference type="GO" id="GO:0016020">
    <property type="term" value="C:membrane"/>
    <property type="evidence" value="ECO:0007669"/>
    <property type="project" value="UniProtKB-SubCell"/>
</dbReference>
<evidence type="ECO:0000313" key="10">
    <source>
        <dbReference type="Proteomes" id="UP000550787"/>
    </source>
</evidence>
<reference evidence="9 10" key="1">
    <citation type="submission" date="2020-04" db="EMBL/GenBank/DDBJ databases">
        <title>Description of novel Gluconacetobacter.</title>
        <authorList>
            <person name="Sombolestani A."/>
        </authorList>
    </citation>
    <scope>NUCLEOTIDE SEQUENCE [LARGE SCALE GENOMIC DNA]</scope>
    <source>
        <strain evidence="9 10">LMG 7603</strain>
    </source>
</reference>
<proteinExistence type="inferred from homology"/>
<name>A0A7W4FCH8_GLUDI</name>
<evidence type="ECO:0000256" key="6">
    <source>
        <dbReference type="ARBA" id="ARBA00023136"/>
    </source>
</evidence>
<dbReference type="InterPro" id="IPR020846">
    <property type="entry name" value="MFS_dom"/>
</dbReference>
<accession>A0A7W4FCH8</accession>
<dbReference type="InterPro" id="IPR036259">
    <property type="entry name" value="MFS_trans_sf"/>
</dbReference>
<comment type="caution">
    <text evidence="9">The sequence shown here is derived from an EMBL/GenBank/DDBJ whole genome shotgun (WGS) entry which is preliminary data.</text>
</comment>
<feature type="transmembrane region" description="Helical" evidence="8">
    <location>
        <begin position="175"/>
        <end position="194"/>
    </location>
</feature>
<dbReference type="PANTHER" id="PTHR48020">
    <property type="entry name" value="PROTON MYO-INOSITOL COTRANSPORTER"/>
    <property type="match status" value="1"/>
</dbReference>
<evidence type="ECO:0000256" key="4">
    <source>
        <dbReference type="ARBA" id="ARBA00022692"/>
    </source>
</evidence>
<sequence length="467" mass="48704">MSQVATISVQPLAPARVAFLATLLAAAAGLPVGLDTGLIAEALGDIGQAFHASYRVQEWIVSVLMIGAAAGSLGAGAVSYRFGRRRTLLLAMLLVGAGAYLCLSASGVGQIIAGRLLIGVAVGTCAFTAPLYIAELATGDMRGRMVSIFSMLQSIGILAGYLVGGLCSAGGHWRWMVAFPLLPAALLFAAYFLLPESPAWLAARGRADAARRVLLRVRDDPARVDAELAAMAAERTRDRVGGFALLRRQPNFRRSVALGIGLQMFQQLGGINVVMYYAPRILEGAHADPAMAVWATVLVGGVNALVGLLAVFAVSRWGRRPLLVVSCALMAGAMLAAAAIVATDPPGAGVPVGLIAALLIFVAGFGLGAGPLVWTLCSEIQPLEGREFGVATSTLASWCGDWVVSNTFLSIVAVVGLPRAFIGYGVVNVLFILFTLRFVPETKGVPMEAIEAHLMAGEPLRRIGCPT</sequence>
<dbReference type="InterPro" id="IPR005828">
    <property type="entry name" value="MFS_sugar_transport-like"/>
</dbReference>
<dbReference type="NCBIfam" id="TIGR00879">
    <property type="entry name" value="SP"/>
    <property type="match status" value="1"/>
</dbReference>
<dbReference type="SUPFAM" id="SSF103473">
    <property type="entry name" value="MFS general substrate transporter"/>
    <property type="match status" value="1"/>
</dbReference>
<evidence type="ECO:0000256" key="2">
    <source>
        <dbReference type="ARBA" id="ARBA00010992"/>
    </source>
</evidence>
<dbReference type="Gene3D" id="1.20.1250.20">
    <property type="entry name" value="MFS general substrate transporter like domains"/>
    <property type="match status" value="1"/>
</dbReference>
<evidence type="ECO:0000256" key="7">
    <source>
        <dbReference type="RuleBase" id="RU003346"/>
    </source>
</evidence>
<feature type="transmembrane region" description="Helical" evidence="8">
    <location>
        <begin position="421"/>
        <end position="439"/>
    </location>
</feature>
<feature type="transmembrane region" description="Helical" evidence="8">
    <location>
        <begin position="112"/>
        <end position="133"/>
    </location>
</feature>
<keyword evidence="3 7" id="KW-0813">Transport</keyword>
<evidence type="ECO:0000256" key="1">
    <source>
        <dbReference type="ARBA" id="ARBA00004141"/>
    </source>
</evidence>
<feature type="transmembrane region" description="Helical" evidence="8">
    <location>
        <begin position="145"/>
        <end position="163"/>
    </location>
</feature>
<feature type="transmembrane region" description="Helical" evidence="8">
    <location>
        <begin position="291"/>
        <end position="315"/>
    </location>
</feature>
<dbReference type="AlphaFoldDB" id="A0A7W4FCH8"/>
<dbReference type="PRINTS" id="PR00171">
    <property type="entry name" value="SUGRTRNSPORT"/>
</dbReference>
<feature type="transmembrane region" description="Helical" evidence="8">
    <location>
        <begin position="59"/>
        <end position="80"/>
    </location>
</feature>
<dbReference type="PROSITE" id="PS50850">
    <property type="entry name" value="MFS"/>
    <property type="match status" value="1"/>
</dbReference>
<keyword evidence="6 8" id="KW-0472">Membrane</keyword>
<dbReference type="GO" id="GO:0022857">
    <property type="term" value="F:transmembrane transporter activity"/>
    <property type="evidence" value="ECO:0007669"/>
    <property type="project" value="InterPro"/>
</dbReference>
<feature type="transmembrane region" description="Helical" evidence="8">
    <location>
        <begin position="87"/>
        <end position="106"/>
    </location>
</feature>
<dbReference type="Pfam" id="PF00083">
    <property type="entry name" value="Sugar_tr"/>
    <property type="match status" value="1"/>
</dbReference>
<evidence type="ECO:0000256" key="8">
    <source>
        <dbReference type="SAM" id="Phobius"/>
    </source>
</evidence>
<keyword evidence="5 8" id="KW-1133">Transmembrane helix</keyword>
<dbReference type="InterPro" id="IPR050814">
    <property type="entry name" value="Myo-inositol_Transporter"/>
</dbReference>
<dbReference type="EMBL" id="JABEQG010000002">
    <property type="protein sequence ID" value="MBB2155143.1"/>
    <property type="molecule type" value="Genomic_DNA"/>
</dbReference>
<comment type="similarity">
    <text evidence="2 7">Belongs to the major facilitator superfamily. Sugar transporter (TC 2.A.1.1) family.</text>
</comment>
<feature type="transmembrane region" description="Helical" evidence="8">
    <location>
        <begin position="354"/>
        <end position="376"/>
    </location>
</feature>
<dbReference type="RefSeq" id="WP_012553738.1">
    <property type="nucleotide sequence ID" value="NZ_JABEQG010000002.1"/>
</dbReference>
<dbReference type="Proteomes" id="UP000550787">
    <property type="component" value="Unassembled WGS sequence"/>
</dbReference>
<dbReference type="InterPro" id="IPR005829">
    <property type="entry name" value="Sugar_transporter_CS"/>
</dbReference>
<evidence type="ECO:0000256" key="3">
    <source>
        <dbReference type="ARBA" id="ARBA00022448"/>
    </source>
</evidence>
<protein>
    <submittedName>
        <fullName evidence="9">Sugar porter family MFS transporter</fullName>
    </submittedName>
</protein>
<gene>
    <name evidence="9" type="ORF">HLH33_02270</name>
</gene>
<evidence type="ECO:0000256" key="5">
    <source>
        <dbReference type="ARBA" id="ARBA00022989"/>
    </source>
</evidence>
<feature type="transmembrane region" description="Helical" evidence="8">
    <location>
        <begin position="322"/>
        <end position="342"/>
    </location>
</feature>
<comment type="subcellular location">
    <subcellularLocation>
        <location evidence="1">Membrane</location>
        <topology evidence="1">Multi-pass membrane protein</topology>
    </subcellularLocation>
</comment>
<dbReference type="InterPro" id="IPR003663">
    <property type="entry name" value="Sugar/inositol_transpt"/>
</dbReference>
<evidence type="ECO:0000313" key="9">
    <source>
        <dbReference type="EMBL" id="MBB2155143.1"/>
    </source>
</evidence>
<keyword evidence="4 8" id="KW-0812">Transmembrane</keyword>
<feature type="transmembrane region" description="Helical" evidence="8">
    <location>
        <begin position="388"/>
        <end position="415"/>
    </location>
</feature>
<dbReference type="PANTHER" id="PTHR48020:SF12">
    <property type="entry name" value="PROTON MYO-INOSITOL COTRANSPORTER"/>
    <property type="match status" value="1"/>
</dbReference>
<dbReference type="PROSITE" id="PS00217">
    <property type="entry name" value="SUGAR_TRANSPORT_2"/>
    <property type="match status" value="1"/>
</dbReference>
<organism evidence="9 10">
    <name type="scientific">Gluconacetobacter diazotrophicus</name>
    <name type="common">Acetobacter diazotrophicus</name>
    <dbReference type="NCBI Taxonomy" id="33996"/>
    <lineage>
        <taxon>Bacteria</taxon>
        <taxon>Pseudomonadati</taxon>
        <taxon>Pseudomonadota</taxon>
        <taxon>Alphaproteobacteria</taxon>
        <taxon>Acetobacterales</taxon>
        <taxon>Acetobacteraceae</taxon>
        <taxon>Gluconacetobacter</taxon>
    </lineage>
</organism>